<evidence type="ECO:0000256" key="1">
    <source>
        <dbReference type="ARBA" id="ARBA00022801"/>
    </source>
</evidence>
<evidence type="ECO:0000313" key="3">
    <source>
        <dbReference type="EMBL" id="QNP75295.1"/>
    </source>
</evidence>
<dbReference type="PANTHER" id="PTHR43546:SF9">
    <property type="entry name" value="L-ASCORBATE-6-PHOSPHATE LACTONASE ULAG-RELATED"/>
    <property type="match status" value="1"/>
</dbReference>
<dbReference type="InterPro" id="IPR036866">
    <property type="entry name" value="RibonucZ/Hydroxyglut_hydro"/>
</dbReference>
<dbReference type="RefSeq" id="WP_187752216.1">
    <property type="nucleotide sequence ID" value="NZ_CP060828.1"/>
</dbReference>
<organism evidence="3 4">
    <name type="scientific">Streptomyces roseirectus</name>
    <dbReference type="NCBI Taxonomy" id="2768066"/>
    <lineage>
        <taxon>Bacteria</taxon>
        <taxon>Bacillati</taxon>
        <taxon>Actinomycetota</taxon>
        <taxon>Actinomycetes</taxon>
        <taxon>Kitasatosporales</taxon>
        <taxon>Streptomycetaceae</taxon>
        <taxon>Streptomyces</taxon>
    </lineage>
</organism>
<dbReference type="PANTHER" id="PTHR43546">
    <property type="entry name" value="UPF0173 METAL-DEPENDENT HYDROLASE MJ1163-RELATED"/>
    <property type="match status" value="1"/>
</dbReference>
<dbReference type="SUPFAM" id="SSF56281">
    <property type="entry name" value="Metallo-hydrolase/oxidoreductase"/>
    <property type="match status" value="1"/>
</dbReference>
<reference evidence="3 4" key="1">
    <citation type="submission" date="2020-08" db="EMBL/GenBank/DDBJ databases">
        <title>A novel species.</title>
        <authorList>
            <person name="Gao J."/>
        </authorList>
    </citation>
    <scope>NUCLEOTIDE SEQUENCE [LARGE SCALE GENOMIC DNA]</scope>
    <source>
        <strain evidence="3 4">CRXT-G-22</strain>
    </source>
</reference>
<dbReference type="KEGG" id="sroi:IAG44_41765"/>
<sequence>MPSPSPLLPRTEGSALVVGGPTTVLDLGGLRIVSDPTFDDPGPHGYLTKTEGPALTEDRLADVDLVLVSHDNHADNLDDRGRAFALAAPLLLTTTGGATRLGALAQGLPAWQSHTLARPDGGELTVTAVPAVHGPEDGERDADGDVNCQVVGFVLAGDGLPTVYVSGDNASLRTVTEIARRVPRVDATVLHAGAARVTGKFRQRPVSLDSARAAAAAAILGAPVNIPAHYTGWAHFTEGRDAIEHAFDDAGLTPVLRVAGHGTWLPLTP</sequence>
<proteinExistence type="predicted"/>
<dbReference type="Proteomes" id="UP000516052">
    <property type="component" value="Chromosome"/>
</dbReference>
<keyword evidence="4" id="KW-1185">Reference proteome</keyword>
<evidence type="ECO:0000259" key="2">
    <source>
        <dbReference type="Pfam" id="PF12706"/>
    </source>
</evidence>
<dbReference type="GO" id="GO:0016787">
    <property type="term" value="F:hydrolase activity"/>
    <property type="evidence" value="ECO:0007669"/>
    <property type="project" value="UniProtKB-KW"/>
</dbReference>
<dbReference type="Gene3D" id="3.60.15.10">
    <property type="entry name" value="Ribonuclease Z/Hydroxyacylglutathione hydrolase-like"/>
    <property type="match status" value="1"/>
</dbReference>
<dbReference type="InterPro" id="IPR001279">
    <property type="entry name" value="Metallo-B-lactamas"/>
</dbReference>
<keyword evidence="1 3" id="KW-0378">Hydrolase</keyword>
<evidence type="ECO:0000313" key="4">
    <source>
        <dbReference type="Proteomes" id="UP000516052"/>
    </source>
</evidence>
<name>A0A7H0IR79_9ACTN</name>
<dbReference type="InterPro" id="IPR050114">
    <property type="entry name" value="UPF0173_UPF0282_UlaG_hydrolase"/>
</dbReference>
<feature type="domain" description="Metallo-beta-lactamase" evidence="2">
    <location>
        <begin position="31"/>
        <end position="230"/>
    </location>
</feature>
<protein>
    <submittedName>
        <fullName evidence="3">MBL fold metallo-hydrolase</fullName>
    </submittedName>
</protein>
<dbReference type="Pfam" id="PF12706">
    <property type="entry name" value="Lactamase_B_2"/>
    <property type="match status" value="1"/>
</dbReference>
<dbReference type="AlphaFoldDB" id="A0A7H0IR79"/>
<accession>A0A7H0IR79</accession>
<dbReference type="EMBL" id="CP060828">
    <property type="protein sequence ID" value="QNP75295.1"/>
    <property type="molecule type" value="Genomic_DNA"/>
</dbReference>
<gene>
    <name evidence="3" type="ORF">IAG44_41765</name>
</gene>